<dbReference type="InterPro" id="IPR050534">
    <property type="entry name" value="Coronavir_polyprotein_1ab"/>
</dbReference>
<evidence type="ECO:0000313" key="10">
    <source>
        <dbReference type="Proteomes" id="UP000008738"/>
    </source>
</evidence>
<dbReference type="InterPro" id="IPR041677">
    <property type="entry name" value="DNA2/NAM7_AAA_11"/>
</dbReference>
<dbReference type="InterPro" id="IPR041679">
    <property type="entry name" value="DNA2/NAM7-like_C"/>
</dbReference>
<comment type="similarity">
    <text evidence="1">Belongs to the DNA2/NAM7 helicase family.</text>
</comment>
<evidence type="ECO:0000259" key="7">
    <source>
        <dbReference type="Pfam" id="PF13086"/>
    </source>
</evidence>
<dbReference type="InterPro" id="IPR027417">
    <property type="entry name" value="P-loop_NTPase"/>
</dbReference>
<keyword evidence="5" id="KW-0067">ATP-binding</keyword>
<organism evidence="9 10">
    <name type="scientific">Mesomycoplasma hyorhinis (strain MCLD)</name>
    <name type="common">Mycoplasma hyorhinis</name>
    <dbReference type="NCBI Taxonomy" id="936139"/>
    <lineage>
        <taxon>Bacteria</taxon>
        <taxon>Bacillati</taxon>
        <taxon>Mycoplasmatota</taxon>
        <taxon>Mycoplasmoidales</taxon>
        <taxon>Metamycoplasmataceae</taxon>
        <taxon>Mesomycoplasma</taxon>
    </lineage>
</organism>
<sequence length="676" mass="78822">MVHSIFNPQTINSDLLRNTQLEESTKRKYHLNEKQEHSVKKAIASRDVFYLQGPPGTGKTQTICAMAEEFIKRGENILITSSTHEAIENFMNRLNENNLNNPNYIIFKFDYNSKRNNDFQTSKIYPNFISKIEHWLENPQEENSVLQEKILEIEAWIVKTNLNVEEYFGFSAYLDTLIERIEKNTVFEFEKEHLIKEDFDINNINSINTCYIETHKNKVKNNQVLNLIDALFKLAQDNNINVWGVKNFKELKNKILNKDSTKNASFLKDLYKTYNENTNEQNNYLESDFNKFVFEYNLINVIGITTTTSTKINFSDKNGVGVADVEPKDLFTEYPIGVVIIDEISKSSTPEIFARIILAEKVIFSGDYNQLPPSSEFEPNIIDQIYDGLPEQPIQTYSQSNQYDDEEEEDEESSLIKDPDKKKFREKIDQLYKNSFFKTQANQLKNLNFNNSTYEFLKTSHRFSQEIMDVVNVSYDYMEKLELPAKPRGFQGMSFEWAHNNLDAINPIIFDTSYLNDSYVQKLREKNVNIPAKAPIPKMSSYFILNLHRSSKSATESFDQRSFIFRENFQAENTGTVNEYNAEVIKKIVKKIIESNNKKQIYKNIQKEIGVICLTRNQSYLIKQIFAQDEIFKGIKVDTIDNFQGREKEIIIVDFIRAKNRLEDVSNSSIGEKKNC</sequence>
<dbReference type="PANTHER" id="PTHR43788:SF8">
    <property type="entry name" value="DNA-BINDING PROTEIN SMUBP-2"/>
    <property type="match status" value="1"/>
</dbReference>
<dbReference type="Proteomes" id="UP000008738">
    <property type="component" value="Chromosome"/>
</dbReference>
<reference evidence="9 10" key="1">
    <citation type="journal article" date="2011" name="J. Bacteriol.">
        <title>Genome analysis of a Mycoplasma hyorhinis strain derived from a primary human melanoma cell line.</title>
        <authorList>
            <person name="Kornspan J.D."/>
            <person name="Lysnyansky I."/>
            <person name="Kahan T."/>
            <person name="Herrmann R."/>
            <person name="Rottem S."/>
            <person name="Nir-Paz R."/>
        </authorList>
    </citation>
    <scope>NUCLEOTIDE SEQUENCE [LARGE SCALE GENOMIC DNA]</scope>
    <source>
        <strain evidence="9 10">MCLD</strain>
    </source>
</reference>
<evidence type="ECO:0000256" key="3">
    <source>
        <dbReference type="ARBA" id="ARBA00022801"/>
    </source>
</evidence>
<evidence type="ECO:0000256" key="5">
    <source>
        <dbReference type="ARBA" id="ARBA00022840"/>
    </source>
</evidence>
<evidence type="ECO:0000256" key="1">
    <source>
        <dbReference type="ARBA" id="ARBA00007913"/>
    </source>
</evidence>
<accession>A0ABM5M687</accession>
<dbReference type="RefSeq" id="WP_014582668.1">
    <property type="nucleotide sequence ID" value="NC_017519.1"/>
</dbReference>
<evidence type="ECO:0000259" key="8">
    <source>
        <dbReference type="Pfam" id="PF13087"/>
    </source>
</evidence>
<dbReference type="Gene3D" id="3.40.50.300">
    <property type="entry name" value="P-loop containing nucleotide triphosphate hydrolases"/>
    <property type="match status" value="2"/>
</dbReference>
<protein>
    <submittedName>
        <fullName evidence="9">DNA2-like helicase</fullName>
    </submittedName>
</protein>
<dbReference type="Pfam" id="PF13086">
    <property type="entry name" value="AAA_11"/>
    <property type="match status" value="1"/>
</dbReference>
<feature type="domain" description="DNA2/NAM7 helicase-like C-terminal" evidence="8">
    <location>
        <begin position="444"/>
        <end position="661"/>
    </location>
</feature>
<keyword evidence="10" id="KW-1185">Reference proteome</keyword>
<evidence type="ECO:0000256" key="2">
    <source>
        <dbReference type="ARBA" id="ARBA00022741"/>
    </source>
</evidence>
<feature type="compositionally biased region" description="Acidic residues" evidence="6">
    <location>
        <begin position="403"/>
        <end position="413"/>
    </location>
</feature>
<evidence type="ECO:0000256" key="4">
    <source>
        <dbReference type="ARBA" id="ARBA00022806"/>
    </source>
</evidence>
<keyword evidence="3" id="KW-0378">Hydrolase</keyword>
<dbReference type="SUPFAM" id="SSF52540">
    <property type="entry name" value="P-loop containing nucleoside triphosphate hydrolases"/>
    <property type="match status" value="1"/>
</dbReference>
<dbReference type="Pfam" id="PF13087">
    <property type="entry name" value="AAA_12"/>
    <property type="match status" value="1"/>
</dbReference>
<feature type="domain" description="DNA2/NAM7 helicase helicase" evidence="7">
    <location>
        <begin position="30"/>
        <end position="373"/>
    </location>
</feature>
<keyword evidence="2" id="KW-0547">Nucleotide-binding</keyword>
<evidence type="ECO:0000313" key="9">
    <source>
        <dbReference type="EMBL" id="AEC46004.1"/>
    </source>
</evidence>
<dbReference type="PANTHER" id="PTHR43788">
    <property type="entry name" value="DNA2/NAM7 HELICASE FAMILY MEMBER"/>
    <property type="match status" value="1"/>
</dbReference>
<evidence type="ECO:0000256" key="6">
    <source>
        <dbReference type="SAM" id="MobiDB-lite"/>
    </source>
</evidence>
<feature type="region of interest" description="Disordered" evidence="6">
    <location>
        <begin position="398"/>
        <end position="419"/>
    </location>
</feature>
<keyword evidence="4" id="KW-0347">Helicase</keyword>
<dbReference type="EMBL" id="CP002669">
    <property type="protein sequence ID" value="AEC46004.1"/>
    <property type="molecule type" value="Genomic_DNA"/>
</dbReference>
<gene>
    <name evidence="9" type="ordered locus">SRH_02265</name>
</gene>
<proteinExistence type="inferred from homology"/>
<name>A0ABM5M687_MESHM</name>